<dbReference type="Proteomes" id="UP000325755">
    <property type="component" value="Chromosome"/>
</dbReference>
<dbReference type="InParanoid" id="A0A5Q0BHS8"/>
<evidence type="ECO:0000313" key="3">
    <source>
        <dbReference type="Proteomes" id="UP000325755"/>
    </source>
</evidence>
<proteinExistence type="predicted"/>
<gene>
    <name evidence="2" type="ORF">F6R98_03025</name>
</gene>
<sequence>MTPAALKKIKQELRRILRSPQGRKPDELVSLAKRMGREKDSRGKEPTYVREREPALGSPLSIPRHGSKELKPCTTKNIITTLIDDADKWEQFLNSEDEDEDDRI</sequence>
<accession>A0A5Q0BHS8</accession>
<dbReference type="AlphaFoldDB" id="A0A5Q0BHS8"/>
<dbReference type="KEGG" id="mmob:F6R98_03025"/>
<protein>
    <submittedName>
        <fullName evidence="2">Uncharacterized protein</fullName>
    </submittedName>
</protein>
<evidence type="ECO:0000256" key="1">
    <source>
        <dbReference type="SAM" id="MobiDB-lite"/>
    </source>
</evidence>
<organism evidence="2 3">
    <name type="scientific">Candidatus Methylospira mobilis</name>
    <dbReference type="NCBI Taxonomy" id="1808979"/>
    <lineage>
        <taxon>Bacteria</taxon>
        <taxon>Pseudomonadati</taxon>
        <taxon>Pseudomonadota</taxon>
        <taxon>Gammaproteobacteria</taxon>
        <taxon>Methylococcales</taxon>
        <taxon>Methylococcaceae</taxon>
        <taxon>Candidatus Methylospira</taxon>
    </lineage>
</organism>
<dbReference type="EMBL" id="CP044205">
    <property type="protein sequence ID" value="QFY41727.1"/>
    <property type="molecule type" value="Genomic_DNA"/>
</dbReference>
<feature type="compositionally biased region" description="Basic and acidic residues" evidence="1">
    <location>
        <begin position="35"/>
        <end position="54"/>
    </location>
</feature>
<dbReference type="RefSeq" id="WP_153247711.1">
    <property type="nucleotide sequence ID" value="NZ_CP044205.1"/>
</dbReference>
<reference evidence="2 3" key="1">
    <citation type="submission" date="2019-09" db="EMBL/GenBank/DDBJ databases">
        <title>Ecophysiology of the spiral-shaped methanotroph Methylospira mobilis as revealed by the complete genome sequence.</title>
        <authorList>
            <person name="Oshkin I.Y."/>
            <person name="Dedysh S.N."/>
            <person name="Miroshnikov K."/>
            <person name="Danilova O.V."/>
            <person name="Hakobyan A."/>
            <person name="Liesack W."/>
        </authorList>
    </citation>
    <scope>NUCLEOTIDE SEQUENCE [LARGE SCALE GENOMIC DNA]</scope>
    <source>
        <strain evidence="2 3">Shm1</strain>
    </source>
</reference>
<feature type="region of interest" description="Disordered" evidence="1">
    <location>
        <begin position="19"/>
        <end position="71"/>
    </location>
</feature>
<name>A0A5Q0BHS8_9GAMM</name>
<evidence type="ECO:0000313" key="2">
    <source>
        <dbReference type="EMBL" id="QFY41727.1"/>
    </source>
</evidence>
<keyword evidence="3" id="KW-1185">Reference proteome</keyword>